<dbReference type="Proteomes" id="UP000006729">
    <property type="component" value="Chromosome 3"/>
</dbReference>
<dbReference type="AlphaFoldDB" id="A0A2K2B1G2"/>
<proteinExistence type="predicted"/>
<evidence type="ECO:0000256" key="1">
    <source>
        <dbReference type="SAM" id="MobiDB-lite"/>
    </source>
</evidence>
<name>A0A2K2B1G2_POPTR</name>
<keyword evidence="3" id="KW-1185">Reference proteome</keyword>
<gene>
    <name evidence="2" type="ORF">POPTR_003G044800</name>
</gene>
<protein>
    <submittedName>
        <fullName evidence="2">Uncharacterized protein</fullName>
    </submittedName>
</protein>
<organism evidence="2 3">
    <name type="scientific">Populus trichocarpa</name>
    <name type="common">Western balsam poplar</name>
    <name type="synonym">Populus balsamifera subsp. trichocarpa</name>
    <dbReference type="NCBI Taxonomy" id="3694"/>
    <lineage>
        <taxon>Eukaryota</taxon>
        <taxon>Viridiplantae</taxon>
        <taxon>Streptophyta</taxon>
        <taxon>Embryophyta</taxon>
        <taxon>Tracheophyta</taxon>
        <taxon>Spermatophyta</taxon>
        <taxon>Magnoliopsida</taxon>
        <taxon>eudicotyledons</taxon>
        <taxon>Gunneridae</taxon>
        <taxon>Pentapetalae</taxon>
        <taxon>rosids</taxon>
        <taxon>fabids</taxon>
        <taxon>Malpighiales</taxon>
        <taxon>Salicaceae</taxon>
        <taxon>Saliceae</taxon>
        <taxon>Populus</taxon>
    </lineage>
</organism>
<accession>A0A2K2B1G2</accession>
<dbReference type="EMBL" id="CM009292">
    <property type="protein sequence ID" value="PNT43618.1"/>
    <property type="molecule type" value="Genomic_DNA"/>
</dbReference>
<sequence length="104" mass="12064">MLDLRMFAEGSKNEQEMSVCGVGKEVPHTLKAEDGRVNFPLIRVLLSFYFCAHHISCTLPKKSLHHKQSDRRRETQKIQIQLSRKNSFGALTEANPTERKREPW</sequence>
<evidence type="ECO:0000313" key="2">
    <source>
        <dbReference type="EMBL" id="PNT43618.1"/>
    </source>
</evidence>
<reference evidence="2 3" key="1">
    <citation type="journal article" date="2006" name="Science">
        <title>The genome of black cottonwood, Populus trichocarpa (Torr. &amp; Gray).</title>
        <authorList>
            <person name="Tuskan G.A."/>
            <person name="Difazio S."/>
            <person name="Jansson S."/>
            <person name="Bohlmann J."/>
            <person name="Grigoriev I."/>
            <person name="Hellsten U."/>
            <person name="Putnam N."/>
            <person name="Ralph S."/>
            <person name="Rombauts S."/>
            <person name="Salamov A."/>
            <person name="Schein J."/>
            <person name="Sterck L."/>
            <person name="Aerts A."/>
            <person name="Bhalerao R.R."/>
            <person name="Bhalerao R.P."/>
            <person name="Blaudez D."/>
            <person name="Boerjan W."/>
            <person name="Brun A."/>
            <person name="Brunner A."/>
            <person name="Busov V."/>
            <person name="Campbell M."/>
            <person name="Carlson J."/>
            <person name="Chalot M."/>
            <person name="Chapman J."/>
            <person name="Chen G.L."/>
            <person name="Cooper D."/>
            <person name="Coutinho P.M."/>
            <person name="Couturier J."/>
            <person name="Covert S."/>
            <person name="Cronk Q."/>
            <person name="Cunningham R."/>
            <person name="Davis J."/>
            <person name="Degroeve S."/>
            <person name="Dejardin A."/>
            <person name="Depamphilis C."/>
            <person name="Detter J."/>
            <person name="Dirks B."/>
            <person name="Dubchak I."/>
            <person name="Duplessis S."/>
            <person name="Ehlting J."/>
            <person name="Ellis B."/>
            <person name="Gendler K."/>
            <person name="Goodstein D."/>
            <person name="Gribskov M."/>
            <person name="Grimwood J."/>
            <person name="Groover A."/>
            <person name="Gunter L."/>
            <person name="Hamberger B."/>
            <person name="Heinze B."/>
            <person name="Helariutta Y."/>
            <person name="Henrissat B."/>
            <person name="Holligan D."/>
            <person name="Holt R."/>
            <person name="Huang W."/>
            <person name="Islam-Faridi N."/>
            <person name="Jones S."/>
            <person name="Jones-Rhoades M."/>
            <person name="Jorgensen R."/>
            <person name="Joshi C."/>
            <person name="Kangasjarvi J."/>
            <person name="Karlsson J."/>
            <person name="Kelleher C."/>
            <person name="Kirkpatrick R."/>
            <person name="Kirst M."/>
            <person name="Kohler A."/>
            <person name="Kalluri U."/>
            <person name="Larimer F."/>
            <person name="Leebens-Mack J."/>
            <person name="Leple J.C."/>
            <person name="Locascio P."/>
            <person name="Lou Y."/>
            <person name="Lucas S."/>
            <person name="Martin F."/>
            <person name="Montanini B."/>
            <person name="Napoli C."/>
            <person name="Nelson D.R."/>
            <person name="Nelson C."/>
            <person name="Nieminen K."/>
            <person name="Nilsson O."/>
            <person name="Pereda V."/>
            <person name="Peter G."/>
            <person name="Philippe R."/>
            <person name="Pilate G."/>
            <person name="Poliakov A."/>
            <person name="Razumovskaya J."/>
            <person name="Richardson P."/>
            <person name="Rinaldi C."/>
            <person name="Ritland K."/>
            <person name="Rouze P."/>
            <person name="Ryaboy D."/>
            <person name="Schmutz J."/>
            <person name="Schrader J."/>
            <person name="Segerman B."/>
            <person name="Shin H."/>
            <person name="Siddiqui A."/>
            <person name="Sterky F."/>
            <person name="Terry A."/>
            <person name="Tsai C.J."/>
            <person name="Uberbacher E."/>
            <person name="Unneberg P."/>
            <person name="Vahala J."/>
            <person name="Wall K."/>
            <person name="Wessler S."/>
            <person name="Yang G."/>
            <person name="Yin T."/>
            <person name="Douglas C."/>
            <person name="Marra M."/>
            <person name="Sandberg G."/>
            <person name="Van de Peer Y."/>
            <person name="Rokhsar D."/>
        </authorList>
    </citation>
    <scope>NUCLEOTIDE SEQUENCE [LARGE SCALE GENOMIC DNA]</scope>
    <source>
        <strain evidence="3">cv. Nisqually</strain>
    </source>
</reference>
<feature type="region of interest" description="Disordered" evidence="1">
    <location>
        <begin position="84"/>
        <end position="104"/>
    </location>
</feature>
<dbReference type="InParanoid" id="A0A2K2B1G2"/>
<evidence type="ECO:0000313" key="3">
    <source>
        <dbReference type="Proteomes" id="UP000006729"/>
    </source>
</evidence>